<name>A0A177VJN5_9BASI</name>
<feature type="compositionally biased region" description="Polar residues" evidence="1">
    <location>
        <begin position="387"/>
        <end position="414"/>
    </location>
</feature>
<dbReference type="AlphaFoldDB" id="A0A177VJN5"/>
<dbReference type="PANTHER" id="PTHR39470">
    <property type="entry name" value="CHROMOSOME 10, WHOLE GENOME SHOTGUN SEQUENCE"/>
    <property type="match status" value="1"/>
</dbReference>
<evidence type="ECO:0000256" key="1">
    <source>
        <dbReference type="SAM" id="MobiDB-lite"/>
    </source>
</evidence>
<evidence type="ECO:0000313" key="4">
    <source>
        <dbReference type="Proteomes" id="UP000077671"/>
    </source>
</evidence>
<keyword evidence="2" id="KW-1133">Transmembrane helix</keyword>
<dbReference type="Proteomes" id="UP000077671">
    <property type="component" value="Unassembled WGS sequence"/>
</dbReference>
<feature type="transmembrane region" description="Helical" evidence="2">
    <location>
        <begin position="270"/>
        <end position="292"/>
    </location>
</feature>
<organism evidence="3 4">
    <name type="scientific">Tilletia caries</name>
    <name type="common">wheat bunt fungus</name>
    <dbReference type="NCBI Taxonomy" id="13290"/>
    <lineage>
        <taxon>Eukaryota</taxon>
        <taxon>Fungi</taxon>
        <taxon>Dikarya</taxon>
        <taxon>Basidiomycota</taxon>
        <taxon>Ustilaginomycotina</taxon>
        <taxon>Exobasidiomycetes</taxon>
        <taxon>Tilletiales</taxon>
        <taxon>Tilletiaceae</taxon>
        <taxon>Tilletia</taxon>
    </lineage>
</organism>
<dbReference type="EMBL" id="LWDD02000016">
    <property type="protein sequence ID" value="KAE8265385.1"/>
    <property type="molecule type" value="Genomic_DNA"/>
</dbReference>
<feature type="transmembrane region" description="Helical" evidence="2">
    <location>
        <begin position="239"/>
        <end position="258"/>
    </location>
</feature>
<proteinExistence type="predicted"/>
<reference evidence="3" key="1">
    <citation type="submission" date="2016-04" db="EMBL/GenBank/DDBJ databases">
        <authorList>
            <person name="Nguyen H.D."/>
            <person name="Kesanakurti P."/>
            <person name="Cullis J."/>
            <person name="Levesque C.A."/>
            <person name="Hambleton S."/>
        </authorList>
    </citation>
    <scope>NUCLEOTIDE SEQUENCE</scope>
    <source>
        <strain evidence="3">DAOMC 238032</strain>
    </source>
</reference>
<keyword evidence="2" id="KW-0472">Membrane</keyword>
<feature type="region of interest" description="Disordered" evidence="1">
    <location>
        <begin position="378"/>
        <end position="414"/>
    </location>
</feature>
<gene>
    <name evidence="3" type="ORF">A4X03_0g312</name>
</gene>
<evidence type="ECO:0000256" key="2">
    <source>
        <dbReference type="SAM" id="Phobius"/>
    </source>
</evidence>
<sequence length="489" mass="51978">MSSLTSIAAVVLGPLILRKGLEFFRGGLRSSISGLRSVPSPLSGRALPAELLLLALTAALVAYHAWALVDIVFFPATNRVTDVFLASDTPVNAASILLRERVAKYASGLFERLTDTYVPAGAAVEELFRRLTSYEGRKIYLIVGEEPLLYCVFCVKPNDYKLYTLPLRLAAYGAHFVFFGILTLGDPTLSLINTTLPHFGGPSASSAAAAAAEAQKQGQQLALVPAYYQPSRAAWRRSVLLLLLSGLSAELFALHSFADVRNGAGRWNHWHVNILLARHVLFLLMSIIIYFVPTAPEQVSVQTSAGSAPSALQGAIHALNSTTTTLQFTLAHLQALTLSTDVVANDSGLRALREAKAVQDSIEAAANASPVLLSPTVAAADGAPSGDTATSPHTPNGTSAAQPTTTTISASTSVDSIASAEAEADSARQRQRQAGLVRLAKRAGIDVDTVRREAREAAESVLRDTEKRAREAERRTAETRARNAASSGV</sequence>
<keyword evidence="2" id="KW-0812">Transmembrane</keyword>
<feature type="transmembrane region" description="Helical" evidence="2">
    <location>
        <begin position="51"/>
        <end position="74"/>
    </location>
</feature>
<feature type="region of interest" description="Disordered" evidence="1">
    <location>
        <begin position="454"/>
        <end position="489"/>
    </location>
</feature>
<protein>
    <submittedName>
        <fullName evidence="3">Uncharacterized protein</fullName>
    </submittedName>
</protein>
<dbReference type="PANTHER" id="PTHR39470:SF1">
    <property type="entry name" value="CHORISMATE SYNTHASE PROTEIN"/>
    <property type="match status" value="1"/>
</dbReference>
<reference evidence="3" key="2">
    <citation type="journal article" date="2019" name="IMA Fungus">
        <title>Genome sequencing and comparison of five Tilletia species to identify candidate genes for the detection of regulated species infecting wheat.</title>
        <authorList>
            <person name="Nguyen H.D.T."/>
            <person name="Sultana T."/>
            <person name="Kesanakurti P."/>
            <person name="Hambleton S."/>
        </authorList>
    </citation>
    <scope>NUCLEOTIDE SEQUENCE</scope>
    <source>
        <strain evidence="3">DAOMC 238032</strain>
    </source>
</reference>
<feature type="compositionally biased region" description="Basic and acidic residues" evidence="1">
    <location>
        <begin position="454"/>
        <end position="481"/>
    </location>
</feature>
<comment type="caution">
    <text evidence="3">The sequence shown here is derived from an EMBL/GenBank/DDBJ whole genome shotgun (WGS) entry which is preliminary data.</text>
</comment>
<evidence type="ECO:0000313" key="3">
    <source>
        <dbReference type="EMBL" id="KAE8265385.1"/>
    </source>
</evidence>
<accession>A0A177VJN5</accession>